<evidence type="ECO:0000313" key="2">
    <source>
        <dbReference type="Proteomes" id="UP000304953"/>
    </source>
</evidence>
<accession>A0AC61RU37</accession>
<keyword evidence="2" id="KW-1185">Reference proteome</keyword>
<comment type="caution">
    <text evidence="1">The sequence shown here is derived from an EMBL/GenBank/DDBJ whole genome shotgun (WGS) entry which is preliminary data.</text>
</comment>
<dbReference type="EMBL" id="SRYA01000032">
    <property type="protein sequence ID" value="TGY95238.1"/>
    <property type="molecule type" value="Genomic_DNA"/>
</dbReference>
<reference evidence="1" key="1">
    <citation type="submission" date="2019-04" db="EMBL/GenBank/DDBJ databases">
        <title>Microbes associate with the intestines of laboratory mice.</title>
        <authorList>
            <person name="Navarre W."/>
            <person name="Wong E."/>
            <person name="Huang K."/>
            <person name="Tropini C."/>
            <person name="Ng K."/>
            <person name="Yu B."/>
        </authorList>
    </citation>
    <scope>NUCLEOTIDE SEQUENCE</scope>
    <source>
        <strain evidence="1">NM01_1-7b</strain>
    </source>
</reference>
<evidence type="ECO:0000313" key="1">
    <source>
        <dbReference type="EMBL" id="TGY95238.1"/>
    </source>
</evidence>
<dbReference type="Proteomes" id="UP000304953">
    <property type="component" value="Unassembled WGS sequence"/>
</dbReference>
<name>A0AC61RU37_9FIRM</name>
<proteinExistence type="predicted"/>
<gene>
    <name evidence="1" type="ORF">E5329_15795</name>
</gene>
<organism evidence="1 2">
    <name type="scientific">Petralouisia muris</name>
    <dbReference type="NCBI Taxonomy" id="3032872"/>
    <lineage>
        <taxon>Bacteria</taxon>
        <taxon>Bacillati</taxon>
        <taxon>Bacillota</taxon>
        <taxon>Clostridia</taxon>
        <taxon>Lachnospirales</taxon>
        <taxon>Lachnospiraceae</taxon>
        <taxon>Petralouisia</taxon>
    </lineage>
</organism>
<protein>
    <submittedName>
        <fullName evidence="1">Uncharacterized protein</fullName>
    </submittedName>
</protein>
<sequence>MEVESRPHPDFCGKKWWQDMDVILDEARKRNMKVWILDDSHFPTGYANGAVKDAPVELHRQSLCAASLACSGPAQTVELNLEGMIPPEFHAMTVEQYFLPELLKKAPHFSDDEVLSVTAFCKETGEQIGIPLPMNGEKFRWEKPEGDWVLWILGLSRNCGPHRDYINMMDQDSCRLLIDAVYESHFQHYAADFGTTIAGFFSDEPELGNGHLYFNENILGTDQDLPFSAGMPEKLVETLGEDWKNKMFLLWQKDADASETARVRYAYMDAVTKLVRENFSRQIGDWCREHGVEYIGHVIEDNNAHARTGSSLGHYFRGLDGQDMAGIDNIGGQVMPQGEDEPKANYYGAVRDGEFYHFQLANLAASAAAIQPEKQGRAMCEILGNYGWGGGCPAGEVFGRPLLGSGNQLFCSPCVQPSAVS</sequence>